<protein>
    <submittedName>
        <fullName evidence="7">Sigma-70 family RNA polymerase sigma factor</fullName>
    </submittedName>
</protein>
<name>A0ABU2MZR5_9ACTN</name>
<keyword evidence="8" id="KW-1185">Reference proteome</keyword>
<dbReference type="InterPro" id="IPR039425">
    <property type="entry name" value="RNA_pol_sigma-70-like"/>
</dbReference>
<evidence type="ECO:0000256" key="5">
    <source>
        <dbReference type="ARBA" id="ARBA00023163"/>
    </source>
</evidence>
<dbReference type="PANTHER" id="PTHR43133:SF8">
    <property type="entry name" value="RNA POLYMERASE SIGMA FACTOR HI_1459-RELATED"/>
    <property type="match status" value="1"/>
</dbReference>
<dbReference type="InterPro" id="IPR014284">
    <property type="entry name" value="RNA_pol_sigma-70_dom"/>
</dbReference>
<evidence type="ECO:0000256" key="3">
    <source>
        <dbReference type="ARBA" id="ARBA00023082"/>
    </source>
</evidence>
<dbReference type="NCBIfam" id="TIGR02937">
    <property type="entry name" value="sigma70-ECF"/>
    <property type="match status" value="1"/>
</dbReference>
<dbReference type="Gene3D" id="1.10.10.10">
    <property type="entry name" value="Winged helix-like DNA-binding domain superfamily/Winged helix DNA-binding domain"/>
    <property type="match status" value="1"/>
</dbReference>
<dbReference type="PANTHER" id="PTHR43133">
    <property type="entry name" value="RNA POLYMERASE ECF-TYPE SIGMA FACTO"/>
    <property type="match status" value="1"/>
</dbReference>
<comment type="caution">
    <text evidence="7">The sequence shown here is derived from an EMBL/GenBank/DDBJ whole genome shotgun (WGS) entry which is preliminary data.</text>
</comment>
<dbReference type="Proteomes" id="UP001183246">
    <property type="component" value="Unassembled WGS sequence"/>
</dbReference>
<evidence type="ECO:0000313" key="7">
    <source>
        <dbReference type="EMBL" id="MDT0347141.1"/>
    </source>
</evidence>
<dbReference type="InterPro" id="IPR036388">
    <property type="entry name" value="WH-like_DNA-bd_sf"/>
</dbReference>
<accession>A0ABU2MZR5</accession>
<dbReference type="RefSeq" id="WP_311708266.1">
    <property type="nucleotide sequence ID" value="NZ_JAVREL010000028.1"/>
</dbReference>
<sequence>MSDVPDMPPGADRAVRELTRRLPTAFWAFHEQYYRTYKGYAELMLGDPHAASRLVHRVMMDLAVNWNRLMQEESPGATAWAILKISVAQELDARDSEPALTEIAAFRRALLDPYREKFAALESGLGLYAAIARLPERQYDVIVLQYVLQLPPHRVASIMGVRLTTVRSHRRMARAKLARDLGLVINPDHDDEDESL</sequence>
<dbReference type="EMBL" id="JAVREL010000028">
    <property type="protein sequence ID" value="MDT0347141.1"/>
    <property type="molecule type" value="Genomic_DNA"/>
</dbReference>
<keyword evidence="4" id="KW-0238">DNA-binding</keyword>
<keyword evidence="2" id="KW-0805">Transcription regulation</keyword>
<feature type="domain" description="RNA polymerase sigma factor 70 region 4 type 2" evidence="6">
    <location>
        <begin position="127"/>
        <end position="177"/>
    </location>
</feature>
<proteinExistence type="inferred from homology"/>
<evidence type="ECO:0000256" key="2">
    <source>
        <dbReference type="ARBA" id="ARBA00023015"/>
    </source>
</evidence>
<reference evidence="8" key="1">
    <citation type="submission" date="2023-07" db="EMBL/GenBank/DDBJ databases">
        <title>30 novel species of actinomycetes from the DSMZ collection.</title>
        <authorList>
            <person name="Nouioui I."/>
        </authorList>
    </citation>
    <scope>NUCLEOTIDE SEQUENCE [LARGE SCALE GENOMIC DNA]</scope>
    <source>
        <strain evidence="8">DSM 44938</strain>
    </source>
</reference>
<dbReference type="SUPFAM" id="SSF88659">
    <property type="entry name" value="Sigma3 and sigma4 domains of RNA polymerase sigma factors"/>
    <property type="match status" value="1"/>
</dbReference>
<keyword evidence="5" id="KW-0804">Transcription</keyword>
<keyword evidence="3" id="KW-0731">Sigma factor</keyword>
<dbReference type="InterPro" id="IPR013324">
    <property type="entry name" value="RNA_pol_sigma_r3/r4-like"/>
</dbReference>
<dbReference type="InterPro" id="IPR013249">
    <property type="entry name" value="RNA_pol_sigma70_r4_t2"/>
</dbReference>
<evidence type="ECO:0000259" key="6">
    <source>
        <dbReference type="Pfam" id="PF08281"/>
    </source>
</evidence>
<evidence type="ECO:0000256" key="1">
    <source>
        <dbReference type="ARBA" id="ARBA00010641"/>
    </source>
</evidence>
<evidence type="ECO:0000313" key="8">
    <source>
        <dbReference type="Proteomes" id="UP001183246"/>
    </source>
</evidence>
<comment type="similarity">
    <text evidence="1">Belongs to the sigma-70 factor family. ECF subfamily.</text>
</comment>
<dbReference type="Pfam" id="PF08281">
    <property type="entry name" value="Sigma70_r4_2"/>
    <property type="match status" value="1"/>
</dbReference>
<organism evidence="7 8">
    <name type="scientific">Streptomyces litchfieldiae</name>
    <dbReference type="NCBI Taxonomy" id="3075543"/>
    <lineage>
        <taxon>Bacteria</taxon>
        <taxon>Bacillati</taxon>
        <taxon>Actinomycetota</taxon>
        <taxon>Actinomycetes</taxon>
        <taxon>Kitasatosporales</taxon>
        <taxon>Streptomycetaceae</taxon>
        <taxon>Streptomyces</taxon>
    </lineage>
</organism>
<evidence type="ECO:0000256" key="4">
    <source>
        <dbReference type="ARBA" id="ARBA00023125"/>
    </source>
</evidence>
<gene>
    <name evidence="7" type="ORF">RM590_31865</name>
</gene>